<reference evidence="7 8" key="1">
    <citation type="submission" date="2015-09" db="EMBL/GenBank/DDBJ databases">
        <title>Sorangium comparison.</title>
        <authorList>
            <person name="Zaburannyi N."/>
            <person name="Bunk B."/>
            <person name="Overmann J."/>
            <person name="Mueller R."/>
        </authorList>
    </citation>
    <scope>NUCLEOTIDE SEQUENCE [LARGE SCALE GENOMIC DNA]</scope>
    <source>
        <strain evidence="7 8">So ceGT47</strain>
    </source>
</reference>
<evidence type="ECO:0000256" key="4">
    <source>
        <dbReference type="PROSITE-ProRule" id="PRU00433"/>
    </source>
</evidence>
<dbReference type="InterPro" id="IPR036909">
    <property type="entry name" value="Cyt_c-like_dom_sf"/>
</dbReference>
<dbReference type="PROSITE" id="PS51007">
    <property type="entry name" value="CYTC"/>
    <property type="match status" value="1"/>
</dbReference>
<dbReference type="RefSeq" id="WP_129348509.1">
    <property type="nucleotide sequence ID" value="NZ_CP012670.1"/>
</dbReference>
<keyword evidence="5" id="KW-0732">Signal</keyword>
<evidence type="ECO:0000313" key="7">
    <source>
        <dbReference type="EMBL" id="AUX23382.1"/>
    </source>
</evidence>
<evidence type="ECO:0000256" key="2">
    <source>
        <dbReference type="ARBA" id="ARBA00022723"/>
    </source>
</evidence>
<keyword evidence="3 4" id="KW-0408">Iron</keyword>
<dbReference type="OrthoDB" id="5484779at2"/>
<dbReference type="EMBL" id="CP012670">
    <property type="protein sequence ID" value="AUX23382.1"/>
    <property type="molecule type" value="Genomic_DNA"/>
</dbReference>
<sequence length="525" mass="56201">MSIPKPGLLFLGSAIASALLTACAPPEPEGGAERHEAVSSALTAQDRLAACNLDPRVIAGLVSAEVCAGADIFFRETFEGNGRTCGTCHPVANNYTIDVPFITALDASNPNDPLFVFEQDPALAELENFELRTLGLIRENVDGFEDLDNKFTMRAVPHIFSMATTITPDPADGTAVPPVHRTGWSGDGAPGDGSLRSFLTGAITQHFPTDLSRQPGVSFRLPTEDELDLTLAFQMSVGRTNELDLTQVNLFDPQANDGRQAFLDPQRGRCNVCHTNAGANHMDSGLNRNLDTGTRKAPATSTIGAFDGGFGGLGQAAPNLDVLDIGFLHGFGDGTFSTPPLIEAADTPPFFHTNAFGNTIEDGISFYVTPNFFPNSPAGLELEARFGTPVAFDGDEIVKMGRFLRVLNAAFNLDIAKQRLEAAQTLANQFQDTRADIQLRLMELAEVEIDDALGVLDVAPPNLPLHTISQDHLQQAKGEIAAGLAAATWSQRQSRISTAISRVTNARDQFGANITYQLGQGTLMY</sequence>
<dbReference type="AlphaFoldDB" id="A0A4V0NDP4"/>
<dbReference type="GO" id="GO:0046872">
    <property type="term" value="F:metal ion binding"/>
    <property type="evidence" value="ECO:0007669"/>
    <property type="project" value="UniProtKB-KW"/>
</dbReference>
<keyword evidence="1 4" id="KW-0349">Heme</keyword>
<organism evidence="7 8">
    <name type="scientific">Sorangium cellulosum</name>
    <name type="common">Polyangium cellulosum</name>
    <dbReference type="NCBI Taxonomy" id="56"/>
    <lineage>
        <taxon>Bacteria</taxon>
        <taxon>Pseudomonadati</taxon>
        <taxon>Myxococcota</taxon>
        <taxon>Polyangia</taxon>
        <taxon>Polyangiales</taxon>
        <taxon>Polyangiaceae</taxon>
        <taxon>Sorangium</taxon>
    </lineage>
</organism>
<evidence type="ECO:0000256" key="3">
    <source>
        <dbReference type="ARBA" id="ARBA00023004"/>
    </source>
</evidence>
<dbReference type="Gene3D" id="1.10.760.10">
    <property type="entry name" value="Cytochrome c-like domain"/>
    <property type="match status" value="1"/>
</dbReference>
<evidence type="ECO:0000256" key="5">
    <source>
        <dbReference type="SAM" id="SignalP"/>
    </source>
</evidence>
<dbReference type="GO" id="GO:0020037">
    <property type="term" value="F:heme binding"/>
    <property type="evidence" value="ECO:0007669"/>
    <property type="project" value="InterPro"/>
</dbReference>
<dbReference type="Proteomes" id="UP000295781">
    <property type="component" value="Chromosome"/>
</dbReference>
<feature type="signal peptide" evidence="5">
    <location>
        <begin position="1"/>
        <end position="18"/>
    </location>
</feature>
<gene>
    <name evidence="7" type="ORF">SOCEGT47_039070</name>
</gene>
<evidence type="ECO:0000256" key="1">
    <source>
        <dbReference type="ARBA" id="ARBA00022617"/>
    </source>
</evidence>
<dbReference type="PROSITE" id="PS51257">
    <property type="entry name" value="PROKAR_LIPOPROTEIN"/>
    <property type="match status" value="1"/>
</dbReference>
<dbReference type="GO" id="GO:0009055">
    <property type="term" value="F:electron transfer activity"/>
    <property type="evidence" value="ECO:0007669"/>
    <property type="project" value="InterPro"/>
</dbReference>
<dbReference type="SUPFAM" id="SSF46626">
    <property type="entry name" value="Cytochrome c"/>
    <property type="match status" value="1"/>
</dbReference>
<name>A0A4V0NDP4_SORCE</name>
<evidence type="ECO:0000313" key="8">
    <source>
        <dbReference type="Proteomes" id="UP000295781"/>
    </source>
</evidence>
<dbReference type="InterPro" id="IPR009056">
    <property type="entry name" value="Cyt_c-like_dom"/>
</dbReference>
<evidence type="ECO:0000259" key="6">
    <source>
        <dbReference type="PROSITE" id="PS51007"/>
    </source>
</evidence>
<protein>
    <recommendedName>
        <fullName evidence="6">Cytochrome c domain-containing protein</fullName>
    </recommendedName>
</protein>
<feature type="chain" id="PRO_5020930474" description="Cytochrome c domain-containing protein" evidence="5">
    <location>
        <begin position="19"/>
        <end position="525"/>
    </location>
</feature>
<accession>A0A4V0NDP4</accession>
<keyword evidence="2 4" id="KW-0479">Metal-binding</keyword>
<feature type="domain" description="Cytochrome c" evidence="6">
    <location>
        <begin position="253"/>
        <end position="371"/>
    </location>
</feature>
<proteinExistence type="predicted"/>